<dbReference type="EC" id="3.1.3.1" evidence="1"/>
<evidence type="ECO:0000313" key="6">
    <source>
        <dbReference type="Proteomes" id="UP001159427"/>
    </source>
</evidence>
<comment type="caution">
    <text evidence="5">The sequence shown here is derived from an EMBL/GenBank/DDBJ whole genome shotgun (WGS) entry which is preliminary data.</text>
</comment>
<dbReference type="InterPro" id="IPR017850">
    <property type="entry name" value="Alkaline_phosphatase_core_sf"/>
</dbReference>
<evidence type="ECO:0000256" key="4">
    <source>
        <dbReference type="SAM" id="SignalP"/>
    </source>
</evidence>
<accession>A0ABN8M332</accession>
<organism evidence="5 6">
    <name type="scientific">Porites evermanni</name>
    <dbReference type="NCBI Taxonomy" id="104178"/>
    <lineage>
        <taxon>Eukaryota</taxon>
        <taxon>Metazoa</taxon>
        <taxon>Cnidaria</taxon>
        <taxon>Anthozoa</taxon>
        <taxon>Hexacorallia</taxon>
        <taxon>Scleractinia</taxon>
        <taxon>Fungiina</taxon>
        <taxon>Poritidae</taxon>
        <taxon>Porites</taxon>
    </lineage>
</organism>
<proteinExistence type="inferred from homology"/>
<dbReference type="CDD" id="cd16012">
    <property type="entry name" value="ALP"/>
    <property type="match status" value="1"/>
</dbReference>
<reference evidence="5 6" key="1">
    <citation type="submission" date="2022-05" db="EMBL/GenBank/DDBJ databases">
        <authorList>
            <consortium name="Genoscope - CEA"/>
            <person name="William W."/>
        </authorList>
    </citation>
    <scope>NUCLEOTIDE SEQUENCE [LARGE SCALE GENOMIC DNA]</scope>
</reference>
<protein>
    <recommendedName>
        <fullName evidence="1">alkaline phosphatase</fullName>
        <ecNumber evidence="1">3.1.3.1</ecNumber>
    </recommendedName>
</protein>
<dbReference type="Proteomes" id="UP001159427">
    <property type="component" value="Unassembled WGS sequence"/>
</dbReference>
<dbReference type="InterPro" id="IPR001952">
    <property type="entry name" value="Alkaline_phosphatase"/>
</dbReference>
<comment type="similarity">
    <text evidence="3">Belongs to the alkaline phosphatase family.</text>
</comment>
<dbReference type="PANTHER" id="PTHR11596:SF5">
    <property type="entry name" value="ALKALINE PHOSPHATASE"/>
    <property type="match status" value="1"/>
</dbReference>
<dbReference type="PRINTS" id="PR00113">
    <property type="entry name" value="ALKPHPHTASE"/>
</dbReference>
<dbReference type="SMART" id="SM00098">
    <property type="entry name" value="alkPPc"/>
    <property type="match status" value="1"/>
</dbReference>
<evidence type="ECO:0000313" key="5">
    <source>
        <dbReference type="EMBL" id="CAH3023822.1"/>
    </source>
</evidence>
<gene>
    <name evidence="5" type="ORF">PEVE_00020582</name>
</gene>
<evidence type="ECO:0000256" key="1">
    <source>
        <dbReference type="ARBA" id="ARBA00012647"/>
    </source>
</evidence>
<dbReference type="SUPFAM" id="SSF53649">
    <property type="entry name" value="Alkaline phosphatase-like"/>
    <property type="match status" value="1"/>
</dbReference>
<evidence type="ECO:0000256" key="3">
    <source>
        <dbReference type="RuleBase" id="RU003946"/>
    </source>
</evidence>
<feature type="chain" id="PRO_5047199565" description="alkaline phosphatase" evidence="4">
    <location>
        <begin position="21"/>
        <end position="558"/>
    </location>
</feature>
<keyword evidence="4" id="KW-0732">Signal</keyword>
<dbReference type="Gene3D" id="3.40.720.10">
    <property type="entry name" value="Alkaline Phosphatase, subunit A"/>
    <property type="match status" value="1"/>
</dbReference>
<evidence type="ECO:0000256" key="2">
    <source>
        <dbReference type="ARBA" id="ARBA00022553"/>
    </source>
</evidence>
<dbReference type="EMBL" id="CALNXI010000276">
    <property type="protein sequence ID" value="CAH3023822.1"/>
    <property type="molecule type" value="Genomic_DNA"/>
</dbReference>
<keyword evidence="2" id="KW-0597">Phosphoprotein</keyword>
<feature type="signal peptide" evidence="4">
    <location>
        <begin position="1"/>
        <end position="20"/>
    </location>
</feature>
<name>A0ABN8M332_9CNID</name>
<dbReference type="Pfam" id="PF00245">
    <property type="entry name" value="Alk_phosphatase"/>
    <property type="match status" value="1"/>
</dbReference>
<keyword evidence="6" id="KW-1185">Reference proteome</keyword>
<sequence length="558" mass="60401">MASSGKASFIILFLSIVLKGNDVVLPGIAGVNGDIFRNQDNNAWYKAGVKLVEDNLKLKANNNTAKSAILFLGDGMGITTITATRFLDGQQKGRTGEENVLSWEVFPWSALAKTYSVDEQGTDSASTATAFLSGIKTDSGVIGVSSSVTRFQCSSVTEQSKAASILTLAEKAGMSTGIVTTARITHATPACAYAHSANRNWESDGDISKTVTDDGSKCKDIALQLLEFPYGNGMEVVFGGGRRELMHKNQTDPEYPDKKGDRLDGRDLISEWVNKFQNSKYVWNKNEFDQIDVDKVDHVIGLFEPSHMNYEVERASDKAGEPSIAEMTEKAIKILQKNPKGFFLLVEGGRIDHGHHAGRAVKALNDAIAMDKAVARTLEIVNKDETLITVTADHSHVFTIGGYPKRGNPVFGIIQEVDNALAVDKDNRTYTTLGYANGPGGLNGPRQDLRNVNTSHKEFLQQATVLTGSETHGSEDVGVFADGPGAYLFHGVVEQQYVFHVMDYALCLSESKQKSCEKHVNRGGKPTSKSGALSLSVHSLYSLLPIAISYAVLVALEA</sequence>
<dbReference type="PANTHER" id="PTHR11596">
    <property type="entry name" value="ALKALINE PHOSPHATASE"/>
    <property type="match status" value="1"/>
</dbReference>